<dbReference type="Gene3D" id="2.130.10.10">
    <property type="entry name" value="YVTN repeat-like/Quinoprotein amine dehydrogenase"/>
    <property type="match status" value="1"/>
</dbReference>
<dbReference type="GO" id="GO:0071230">
    <property type="term" value="P:cellular response to amino acid stimulus"/>
    <property type="evidence" value="ECO:0007669"/>
    <property type="project" value="TreeGrafter"/>
</dbReference>
<dbReference type="SMART" id="SM00320">
    <property type="entry name" value="WD40"/>
    <property type="match status" value="2"/>
</dbReference>
<evidence type="ECO:0000313" key="4">
    <source>
        <dbReference type="Proteomes" id="UP001460270"/>
    </source>
</evidence>
<dbReference type="GO" id="GO:0030674">
    <property type="term" value="F:protein-macromolecule adaptor activity"/>
    <property type="evidence" value="ECO:0007669"/>
    <property type="project" value="TreeGrafter"/>
</dbReference>
<evidence type="ECO:0000313" key="3">
    <source>
        <dbReference type="EMBL" id="KAK7930765.1"/>
    </source>
</evidence>
<feature type="compositionally biased region" description="Basic and acidic residues" evidence="1">
    <location>
        <begin position="532"/>
        <end position="544"/>
    </location>
</feature>
<dbReference type="Pfam" id="PF07894">
    <property type="entry name" value="SACK1"/>
    <property type="match status" value="1"/>
</dbReference>
<evidence type="ECO:0000256" key="1">
    <source>
        <dbReference type="SAM" id="MobiDB-lite"/>
    </source>
</evidence>
<dbReference type="InterPro" id="IPR004083">
    <property type="entry name" value="Raptor"/>
</dbReference>
<dbReference type="EMBL" id="JBBPFD010000004">
    <property type="protein sequence ID" value="KAK7930765.1"/>
    <property type="molecule type" value="Genomic_DNA"/>
</dbReference>
<dbReference type="AlphaFoldDB" id="A0AAW0PLU0"/>
<feature type="domain" description="Scaffolding anchor of CK1" evidence="2">
    <location>
        <begin position="22"/>
        <end position="49"/>
    </location>
</feature>
<feature type="compositionally biased region" description="Polar residues" evidence="1">
    <location>
        <begin position="391"/>
        <end position="403"/>
    </location>
</feature>
<feature type="region of interest" description="Disordered" evidence="1">
    <location>
        <begin position="524"/>
        <end position="555"/>
    </location>
</feature>
<feature type="compositionally biased region" description="Basic residues" evidence="1">
    <location>
        <begin position="404"/>
        <end position="414"/>
    </location>
</feature>
<dbReference type="GO" id="GO:0009267">
    <property type="term" value="P:cellular response to starvation"/>
    <property type="evidence" value="ECO:0007669"/>
    <property type="project" value="TreeGrafter"/>
</dbReference>
<feature type="region of interest" description="Disordered" evidence="1">
    <location>
        <begin position="390"/>
        <end position="495"/>
    </location>
</feature>
<gene>
    <name evidence="3" type="ORF">WMY93_007160</name>
</gene>
<sequence length="752" mass="84734">MVENQDVRIQQLRFCMVLREDQPSMVQVITGHLVKSYDEEFRTLYARSTVPAKLAPSTSLNGLQGRPIIPKPVPILAPKLERGGHLRHTMEGVYRKSCERTVGLAELQESRFEEESLGPLIENGINAHISAEINKKRHSYAGERQDGYIPPNLRPRGSNWNVSGDSGKNSALDNFLPVAQIRSQPKRQMYTSKDKLIPVQTIMPNQESSKAFMRTWRIESYLNNTDTPLRESCQLYQTAELSNSSFGLGRLSPNTAMQYSSMQWSPTAADRMGKEEFSFKQQSLQMLDDNENFSPARSPHYPNYASLGRPKGPHILNNPEIFTENWHKRHSVADPRSNSNYIHEEQLSSMGINAPNGGYLSALNEDQRSISHYDVKNITSGVCSALDVNTEDLNNKGSNTNKQRFFKKSSKKIKSLLNIQDKNDSEETTPSKHKQHRQDNSERHRNQRTEDPLATSKPRFTTEEHQYYPQSSNVKYIPQRQLSSPERSSKLSYETGSFKREYNEQKKYSRYEPSYVKIQPVRSASAYGSKQVQEKHLSKREAPAERQQAAHGNQENKFGKFIQRELLNLVNKQETLLKPFLSFDDNIFPGCHSVQLSAAVMLAIRHTCNADIAHTARKGPRKGGGQSLFCHTSQGMTRAAVDKSHFSAGMVVDWEQDTGLLMTSGDVRVIRIWDTDREMKVQAELQGATAGTALFKTNDLQLGEEEVVDIPTGADSCVTSLSCDSQRSLIVAGLGDGSVRVFDRRMGPTSAV</sequence>
<feature type="compositionally biased region" description="Polar residues" evidence="1">
    <location>
        <begin position="468"/>
        <end position="495"/>
    </location>
</feature>
<dbReference type="GO" id="GO:0038202">
    <property type="term" value="P:TORC1 signaling"/>
    <property type="evidence" value="ECO:0007669"/>
    <property type="project" value="TreeGrafter"/>
</dbReference>
<dbReference type="SUPFAM" id="SSF50978">
    <property type="entry name" value="WD40 repeat-like"/>
    <property type="match status" value="1"/>
</dbReference>
<protein>
    <recommendedName>
        <fullName evidence="2">Scaffolding anchor of CK1 domain-containing protein</fullName>
    </recommendedName>
</protein>
<evidence type="ECO:0000259" key="2">
    <source>
        <dbReference type="Pfam" id="PF07894"/>
    </source>
</evidence>
<dbReference type="Proteomes" id="UP001460270">
    <property type="component" value="Unassembled WGS sequence"/>
</dbReference>
<dbReference type="PANTHER" id="PTHR12848">
    <property type="entry name" value="REGULATORY-ASSOCIATED PROTEIN OF MTOR"/>
    <property type="match status" value="1"/>
</dbReference>
<organism evidence="3 4">
    <name type="scientific">Mugilogobius chulae</name>
    <name type="common">yellowstripe goby</name>
    <dbReference type="NCBI Taxonomy" id="88201"/>
    <lineage>
        <taxon>Eukaryota</taxon>
        <taxon>Metazoa</taxon>
        <taxon>Chordata</taxon>
        <taxon>Craniata</taxon>
        <taxon>Vertebrata</taxon>
        <taxon>Euteleostomi</taxon>
        <taxon>Actinopterygii</taxon>
        <taxon>Neopterygii</taxon>
        <taxon>Teleostei</taxon>
        <taxon>Neoteleostei</taxon>
        <taxon>Acanthomorphata</taxon>
        <taxon>Gobiaria</taxon>
        <taxon>Gobiiformes</taxon>
        <taxon>Gobioidei</taxon>
        <taxon>Gobiidae</taxon>
        <taxon>Gobionellinae</taxon>
        <taxon>Mugilogobius</taxon>
    </lineage>
</organism>
<accession>A0AAW0PLU0</accession>
<dbReference type="GO" id="GO:0030307">
    <property type="term" value="P:positive regulation of cell growth"/>
    <property type="evidence" value="ECO:0007669"/>
    <property type="project" value="TreeGrafter"/>
</dbReference>
<reference evidence="4" key="1">
    <citation type="submission" date="2024-04" db="EMBL/GenBank/DDBJ databases">
        <title>Salinicola lusitanus LLJ914,a marine bacterium isolated from the Okinawa Trough.</title>
        <authorList>
            <person name="Li J."/>
        </authorList>
    </citation>
    <scope>NUCLEOTIDE SEQUENCE [LARGE SCALE GENOMIC DNA]</scope>
</reference>
<dbReference type="GO" id="GO:0005737">
    <property type="term" value="C:cytoplasm"/>
    <property type="evidence" value="ECO:0007669"/>
    <property type="project" value="TreeGrafter"/>
</dbReference>
<dbReference type="PANTHER" id="PTHR12848:SF16">
    <property type="entry name" value="REGULATORY-ASSOCIATED PROTEIN OF MTOR"/>
    <property type="match status" value="1"/>
</dbReference>
<name>A0AAW0PLU0_9GOBI</name>
<dbReference type="InterPro" id="IPR036322">
    <property type="entry name" value="WD40_repeat_dom_sf"/>
</dbReference>
<comment type="caution">
    <text evidence="3">The sequence shown here is derived from an EMBL/GenBank/DDBJ whole genome shotgun (WGS) entry which is preliminary data.</text>
</comment>
<dbReference type="GO" id="GO:0010506">
    <property type="term" value="P:regulation of autophagy"/>
    <property type="evidence" value="ECO:0007669"/>
    <property type="project" value="TreeGrafter"/>
</dbReference>
<feature type="compositionally biased region" description="Basic and acidic residues" evidence="1">
    <location>
        <begin position="437"/>
        <end position="451"/>
    </location>
</feature>
<keyword evidence="4" id="KW-1185">Reference proteome</keyword>
<dbReference type="InterPro" id="IPR015943">
    <property type="entry name" value="WD40/YVTN_repeat-like_dom_sf"/>
</dbReference>
<dbReference type="GO" id="GO:0031931">
    <property type="term" value="C:TORC1 complex"/>
    <property type="evidence" value="ECO:0007669"/>
    <property type="project" value="InterPro"/>
</dbReference>
<dbReference type="InterPro" id="IPR012461">
    <property type="entry name" value="SACK1"/>
</dbReference>
<dbReference type="InterPro" id="IPR001680">
    <property type="entry name" value="WD40_rpt"/>
</dbReference>
<proteinExistence type="predicted"/>